<feature type="region of interest" description="Disordered" evidence="9">
    <location>
        <begin position="1"/>
        <end position="419"/>
    </location>
</feature>
<evidence type="ECO:0000313" key="11">
    <source>
        <dbReference type="EMBL" id="KAG9689664.1"/>
    </source>
</evidence>
<evidence type="ECO:0000256" key="4">
    <source>
        <dbReference type="ARBA" id="ARBA00022741"/>
    </source>
</evidence>
<feature type="compositionally biased region" description="Pro residues" evidence="9">
    <location>
        <begin position="404"/>
        <end position="416"/>
    </location>
</feature>
<feature type="region of interest" description="Disordered" evidence="9">
    <location>
        <begin position="931"/>
        <end position="951"/>
    </location>
</feature>
<dbReference type="FunFam" id="3.30.200.20:FF:000387">
    <property type="entry name" value="Serine/threonine-protein kinase STE11"/>
    <property type="match status" value="1"/>
</dbReference>
<feature type="region of interest" description="Disordered" evidence="9">
    <location>
        <begin position="1075"/>
        <end position="1146"/>
    </location>
</feature>
<dbReference type="GO" id="GO:0005524">
    <property type="term" value="F:ATP binding"/>
    <property type="evidence" value="ECO:0007669"/>
    <property type="project" value="UniProtKB-UniRule"/>
</dbReference>
<comment type="similarity">
    <text evidence="1">Belongs to the protein kinase superfamily. STE Ser/Thr protein kinase family. MAP kinase kinase kinase subfamily.</text>
</comment>
<feature type="compositionally biased region" description="Acidic residues" evidence="9">
    <location>
        <begin position="1319"/>
        <end position="1330"/>
    </location>
</feature>
<keyword evidence="3" id="KW-0808">Transferase</keyword>
<dbReference type="Gene3D" id="1.10.510.10">
    <property type="entry name" value="Transferase(Phosphotransferase) domain 1"/>
    <property type="match status" value="1"/>
</dbReference>
<feature type="region of interest" description="Disordered" evidence="9">
    <location>
        <begin position="686"/>
        <end position="840"/>
    </location>
</feature>
<feature type="compositionally biased region" description="Polar residues" evidence="9">
    <location>
        <begin position="299"/>
        <end position="314"/>
    </location>
</feature>
<dbReference type="SMART" id="SM00220">
    <property type="entry name" value="S_TKc"/>
    <property type="match status" value="1"/>
</dbReference>
<sequence>MIAGDSSQHQQQSTGGQQHHHHHQQQPRLRPANRAQNGLILQDVPSFDARDLLRPTSIATTDSPYPAIQPSPRSPRPRARTFVHAKYLTDPEDPTRRSLPHTLTATAAMPPPNYQPSQQRHVSATAAEQVLRQQQQQQQQQQYMPPPPPMSNPPSMQFPPPPPRPPTSNSQHNAMMLPPPPSAPQSALNAWALWHRQQQQQQQQQSAYSQQQPSYPQQQPQYPYSLQQQQQSPYPQPREPRAYDPTAYQAYTSMPPLPPDTQPLVSATYIPGADSFGPGVGIPPLHASPPPPPPSSTPGRSQNQQQYHNGYSQHPPTPQYPLDPMDDGRWLQYNQTSTNQYNSYYQPSQPVQQLRSQQSRDYLSNAPPTPSNTRVVVLPARETQEHSSPAPHMLSFADSNSTPVPQPREQPPPEVPASPHDLQWPLERVIAWLADNGFSHIWQEAFKHLNIQGSQFLEIGRSQGNKPNVAFLHKTVYPQLQKECASAGIVWDQAKDREDGKKIRTLIRRIVDSGGSVNGSSSSSLPSRQRRESSQLPQSADADGAIENSPMMTRHEMAFGSTPTTAGGGEDSPGLHMPNSFAQRRYSSQRSVTLDSLTLMNKQHDSSEGRSAFSRAALGEIDIPRRHSPSVSTELTASYAQTTSHLRSDFGRTGFEPSPQHSPAMQQARPVNLPSASAHNRYFSNNHHRLSSSDYTNPSGPASSRISATSDATHGKTPPLDSRRYAQEGSRPPPPTELASKTSAGEVPHSATASAKEHKSGFLRNFIRHKQKNDRDHSRDDHMESPTSPAQPRLLTKSSLNSSETSIDRPASRRSAHMTVEAEKAQHIPERGRSAARETDKRYAFVTPDGWNYRLIDLTTVTTPEEMRATICYNLGIVETPDLTIHQTSPGKEQHEEPLTDSLLLAARHHIADSTGKLKLFIRSSATERSRDQMVSPLRAGSFSKPVDPSTYVQLTGDDKIDTSTLKSNESTLVPNKKRSLQNLVREMASETLLLLDRDLPTDLSALSESERLAILEIKAEEHRRETQRKQQAYLETRQQQRLRLEHSRDRLGKDFSPIRRKDIIDFDQRRNSPYEEKKLLDQEKKMEPLIPLRKPPPPPEPSSTLFKADSLRKKSGPISRTSWPDRGDASKRSSAESLDGNKRKTRVGSGIGAAIIGAGKLGGMVGAPGTPASAREAMQTPPSGYNSGVPPKAMQTLGITGMGENRPALTGNSPITMSKGEVPFKIPAYLEDSIEDGNNSLAVNSFARPALTLQMPSKDKSTISPAKDIQKQPSPGISPTTARPQSSLSRMSSRRSYGPSFHLPSEPVSFDRPSTATMDEEDEDSDSDDGLFARPLTKKDSNDSLFAIPLANKVKAKQSKTSLIQDQAESSTSQQEQALKSKASQQNMRFTASPDPLDESERPHPESAVSAAWSTESPEDSARFGRRESFASDLWANRPPPEALVEHLDDFFPNVDLDQPMIEEEGQEGQANTPSETPTVQPSQTSLAPTAESKAEQSFVPVPDLEADNGTLGSDESTLKEDSTLKRGHNMPSVAQRNLRKSGGLGRTKSIREVVKGAYQMPAQKSPSPSITSFSSSRAPSAQINRSALNRMSTLKYGGDIVRRKSTKMFGARIEQIKPPRGSRLIQLETIPQDTFALQHPQRQPTFKWMKGQLIGKGTFGRVYLGMNTTTGELLAVKQVEVNPKTSNADPQKIREMVKALDSEIDTMQHLDHMNIVQYLGCERKEYSISIFLEYISGGSIGSCLRKHGKFEESVVSSLTRQTLDGLAYLHREGILHRDLKADNILLDLDGTCKISDFGISKRSPNPYNNDITNSMQGSVFWMAPEVIRAQSQGSSSSGTTESQGYSAKVDIWSLGCVVLEMFAGRRPWSKEEAIGAIFKLGSLNQAPPIPEDVSSVVGPAALSFMYDCFTIDPADRPTAETLLRAPFCFHDLHYNFFDTELYAKIQGAFGP</sequence>
<feature type="compositionally biased region" description="Basic and acidic residues" evidence="9">
    <location>
        <begin position="820"/>
        <end position="840"/>
    </location>
</feature>
<keyword evidence="5 11" id="KW-0418">Kinase</keyword>
<dbReference type="GO" id="GO:0000196">
    <property type="term" value="P:cell integrity MAPK cascade"/>
    <property type="evidence" value="ECO:0007669"/>
    <property type="project" value="UniProtKB-ARBA"/>
</dbReference>
<dbReference type="OrthoDB" id="266718at2759"/>
<dbReference type="InterPro" id="IPR008271">
    <property type="entry name" value="Ser/Thr_kinase_AS"/>
</dbReference>
<protein>
    <submittedName>
        <fullName evidence="11">Serine/threonine kinase</fullName>
    </submittedName>
</protein>
<feature type="compositionally biased region" description="Polar residues" evidence="9">
    <location>
        <begin position="785"/>
        <end position="805"/>
    </location>
</feature>
<feature type="compositionally biased region" description="Polar residues" evidence="9">
    <location>
        <begin position="1470"/>
        <end position="1489"/>
    </location>
</feature>
<feature type="compositionally biased region" description="Pro residues" evidence="9">
    <location>
        <begin position="286"/>
        <end position="296"/>
    </location>
</feature>
<dbReference type="GO" id="GO:0004709">
    <property type="term" value="F:MAP kinase kinase kinase activity"/>
    <property type="evidence" value="ECO:0007669"/>
    <property type="project" value="UniProtKB-ARBA"/>
</dbReference>
<organism evidence="11 12">
    <name type="scientific">Aureobasidium melanogenum</name>
    <name type="common">Aureobasidium pullulans var. melanogenum</name>
    <dbReference type="NCBI Taxonomy" id="46634"/>
    <lineage>
        <taxon>Eukaryota</taxon>
        <taxon>Fungi</taxon>
        <taxon>Dikarya</taxon>
        <taxon>Ascomycota</taxon>
        <taxon>Pezizomycotina</taxon>
        <taxon>Dothideomycetes</taxon>
        <taxon>Dothideomycetidae</taxon>
        <taxon>Dothideales</taxon>
        <taxon>Saccotheciaceae</taxon>
        <taxon>Aureobasidium</taxon>
    </lineage>
</organism>
<dbReference type="InterPro" id="IPR017441">
    <property type="entry name" value="Protein_kinase_ATP_BS"/>
</dbReference>
<keyword evidence="8" id="KW-0175">Coiled coil</keyword>
<feature type="region of interest" description="Disordered" evidence="9">
    <location>
        <begin position="1254"/>
        <end position="1426"/>
    </location>
</feature>
<feature type="non-terminal residue" evidence="11">
    <location>
        <position position="1953"/>
    </location>
</feature>
<feature type="region of interest" description="Disordered" evidence="9">
    <location>
        <begin position="648"/>
        <end position="669"/>
    </location>
</feature>
<feature type="compositionally biased region" description="Low complexity" evidence="9">
    <location>
        <begin position="1"/>
        <end position="17"/>
    </location>
</feature>
<feature type="binding site" evidence="7">
    <location>
        <position position="1679"/>
    </location>
    <ligand>
        <name>ATP</name>
        <dbReference type="ChEBI" id="CHEBI:30616"/>
    </ligand>
</feature>
<feature type="compositionally biased region" description="Pro residues" evidence="9">
    <location>
        <begin position="144"/>
        <end position="166"/>
    </location>
</feature>
<feature type="compositionally biased region" description="Low complexity" evidence="9">
    <location>
        <begin position="133"/>
        <end position="143"/>
    </location>
</feature>
<feature type="compositionally biased region" description="Basic and acidic residues" evidence="9">
    <location>
        <begin position="1124"/>
        <end position="1143"/>
    </location>
</feature>
<keyword evidence="4 7" id="KW-0547">Nucleotide-binding</keyword>
<evidence type="ECO:0000256" key="5">
    <source>
        <dbReference type="ARBA" id="ARBA00022777"/>
    </source>
</evidence>
<feature type="compositionally biased region" description="Low complexity" evidence="9">
    <location>
        <begin position="167"/>
        <end position="176"/>
    </location>
</feature>
<evidence type="ECO:0000313" key="12">
    <source>
        <dbReference type="Proteomes" id="UP000779574"/>
    </source>
</evidence>
<name>A0A9P8EID4_AURME</name>
<dbReference type="PROSITE" id="PS00108">
    <property type="entry name" value="PROTEIN_KINASE_ST"/>
    <property type="match status" value="1"/>
</dbReference>
<dbReference type="EMBL" id="JAHFXF010000342">
    <property type="protein sequence ID" value="KAG9689664.1"/>
    <property type="molecule type" value="Genomic_DNA"/>
</dbReference>
<dbReference type="PANTHER" id="PTHR11584">
    <property type="entry name" value="SERINE/THREONINE PROTEIN KINASE"/>
    <property type="match status" value="1"/>
</dbReference>
<evidence type="ECO:0000256" key="1">
    <source>
        <dbReference type="ARBA" id="ARBA00006529"/>
    </source>
</evidence>
<keyword evidence="6 7" id="KW-0067">ATP-binding</keyword>
<gene>
    <name evidence="11" type="ORF">KCU76_g8710</name>
</gene>
<feature type="compositionally biased region" description="Polar residues" evidence="9">
    <location>
        <begin position="692"/>
        <end position="712"/>
    </location>
</feature>
<feature type="region of interest" description="Disordered" evidence="9">
    <location>
        <begin position="1172"/>
        <end position="1191"/>
    </location>
</feature>
<dbReference type="Proteomes" id="UP000779574">
    <property type="component" value="Unassembled WGS sequence"/>
</dbReference>
<dbReference type="PROSITE" id="PS50011">
    <property type="entry name" value="PROTEIN_KINASE_DOM"/>
    <property type="match status" value="1"/>
</dbReference>
<comment type="caution">
    <text evidence="11">The sequence shown here is derived from an EMBL/GenBank/DDBJ whole genome shotgun (WGS) entry which is preliminary data.</text>
</comment>
<evidence type="ECO:0000259" key="10">
    <source>
        <dbReference type="PROSITE" id="PS50011"/>
    </source>
</evidence>
<feature type="compositionally biased region" description="Basic and acidic residues" evidence="9">
    <location>
        <begin position="87"/>
        <end position="96"/>
    </location>
</feature>
<accession>A0A9P8EID4</accession>
<evidence type="ECO:0000256" key="9">
    <source>
        <dbReference type="SAM" id="MobiDB-lite"/>
    </source>
</evidence>
<dbReference type="InterPro" id="IPR000719">
    <property type="entry name" value="Prot_kinase_dom"/>
</dbReference>
<dbReference type="InterPro" id="IPR011009">
    <property type="entry name" value="Kinase-like_dom_sf"/>
</dbReference>
<feature type="compositionally biased region" description="Low complexity" evidence="9">
    <location>
        <begin position="514"/>
        <end position="527"/>
    </location>
</feature>
<feature type="compositionally biased region" description="Low complexity" evidence="9">
    <location>
        <begin position="1287"/>
        <end position="1297"/>
    </location>
</feature>
<proteinExistence type="inferred from homology"/>
<dbReference type="PROSITE" id="PS00107">
    <property type="entry name" value="PROTEIN_KINASE_ATP"/>
    <property type="match status" value="1"/>
</dbReference>
<dbReference type="SUPFAM" id="SSF56112">
    <property type="entry name" value="Protein kinase-like (PK-like)"/>
    <property type="match status" value="1"/>
</dbReference>
<reference evidence="11" key="1">
    <citation type="journal article" date="2021" name="J Fungi (Basel)">
        <title>Virulence traits and population genomics of the black yeast Aureobasidium melanogenum.</title>
        <authorList>
            <person name="Cernosa A."/>
            <person name="Sun X."/>
            <person name="Gostincar C."/>
            <person name="Fang C."/>
            <person name="Gunde-Cimerman N."/>
            <person name="Song Z."/>
        </authorList>
    </citation>
    <scope>NUCLEOTIDE SEQUENCE</scope>
    <source>
        <strain evidence="11">EXF-9911</strain>
    </source>
</reference>
<dbReference type="PANTHER" id="PTHR11584:SF369">
    <property type="entry name" value="MITOGEN-ACTIVATED PROTEIN KINASE KINASE KINASE 19-RELATED"/>
    <property type="match status" value="1"/>
</dbReference>
<feature type="region of interest" description="Disordered" evidence="9">
    <location>
        <begin position="514"/>
        <end position="546"/>
    </location>
</feature>
<evidence type="ECO:0000256" key="3">
    <source>
        <dbReference type="ARBA" id="ARBA00022679"/>
    </source>
</evidence>
<feature type="compositionally biased region" description="Polar residues" evidence="9">
    <location>
        <begin position="1272"/>
        <end position="1286"/>
    </location>
</feature>
<feature type="coiled-coil region" evidence="8">
    <location>
        <begin position="1006"/>
        <end position="1033"/>
    </location>
</feature>
<feature type="compositionally biased region" description="Low complexity" evidence="9">
    <location>
        <begin position="197"/>
        <end position="233"/>
    </location>
</feature>
<evidence type="ECO:0000256" key="6">
    <source>
        <dbReference type="ARBA" id="ARBA00022840"/>
    </source>
</evidence>
<feature type="compositionally biased region" description="Basic and acidic residues" evidence="9">
    <location>
        <begin position="1075"/>
        <end position="1088"/>
    </location>
</feature>
<feature type="compositionally biased region" description="Low complexity" evidence="9">
    <location>
        <begin position="1366"/>
        <end position="1379"/>
    </location>
</feature>
<keyword evidence="2" id="KW-0723">Serine/threonine-protein kinase</keyword>
<dbReference type="Pfam" id="PF00069">
    <property type="entry name" value="Pkinase"/>
    <property type="match status" value="1"/>
</dbReference>
<evidence type="ECO:0000256" key="8">
    <source>
        <dbReference type="SAM" id="Coils"/>
    </source>
</evidence>
<reference evidence="11" key="2">
    <citation type="submission" date="2021-08" db="EMBL/GenBank/DDBJ databases">
        <authorList>
            <person name="Gostincar C."/>
            <person name="Sun X."/>
            <person name="Song Z."/>
            <person name="Gunde-Cimerman N."/>
        </authorList>
    </citation>
    <scope>NUCLEOTIDE SEQUENCE</scope>
    <source>
        <strain evidence="11">EXF-9911</strain>
    </source>
</reference>
<dbReference type="FunFam" id="1.10.510.10:FF:000182">
    <property type="entry name" value="MAP kinase kinase kinase mkh1"/>
    <property type="match status" value="1"/>
</dbReference>
<feature type="compositionally biased region" description="Basic and acidic residues" evidence="9">
    <location>
        <begin position="773"/>
        <end position="784"/>
    </location>
</feature>
<evidence type="ECO:0000256" key="2">
    <source>
        <dbReference type="ARBA" id="ARBA00022527"/>
    </source>
</evidence>
<evidence type="ECO:0000256" key="7">
    <source>
        <dbReference type="PROSITE-ProRule" id="PRU10141"/>
    </source>
</evidence>
<feature type="domain" description="Protein kinase" evidence="10">
    <location>
        <begin position="1650"/>
        <end position="1930"/>
    </location>
</feature>
<feature type="region of interest" description="Disordered" evidence="9">
    <location>
        <begin position="1466"/>
        <end position="1534"/>
    </location>
</feature>
<feature type="compositionally biased region" description="Polar residues" evidence="9">
    <location>
        <begin position="332"/>
        <end position="362"/>
    </location>
</feature>